<gene>
    <name evidence="1" type="ORF">IAA63_04960</name>
</gene>
<accession>A0A9D1NUS2</accession>
<dbReference type="AlphaFoldDB" id="A0A9D1NUS2"/>
<evidence type="ECO:0000313" key="1">
    <source>
        <dbReference type="EMBL" id="HIV12474.1"/>
    </source>
</evidence>
<name>A0A9D1NUS2_9FIRM</name>
<dbReference type="Proteomes" id="UP000886723">
    <property type="component" value="Unassembled WGS sequence"/>
</dbReference>
<reference evidence="1" key="1">
    <citation type="submission" date="2020-10" db="EMBL/GenBank/DDBJ databases">
        <authorList>
            <person name="Gilroy R."/>
        </authorList>
    </citation>
    <scope>NUCLEOTIDE SEQUENCE</scope>
    <source>
        <strain evidence="1">ChiBcec2-4451</strain>
    </source>
</reference>
<comment type="caution">
    <text evidence="1">The sequence shown here is derived from an EMBL/GenBank/DDBJ whole genome shotgun (WGS) entry which is preliminary data.</text>
</comment>
<proteinExistence type="predicted"/>
<sequence>MNEEQFSPVTPLDAMISQDSLQLLKAAVPYMPGRAGRMLSVYAKMMELSNTIALFDHPQPELSIMSSQARNTQPADILGDIRQYTGGAARDAVDQLLFVLNTIQLVQMYQENPEPQGVE</sequence>
<organism evidence="1 2">
    <name type="scientific">Candidatus Pullilachnospira stercoravium</name>
    <dbReference type="NCBI Taxonomy" id="2840913"/>
    <lineage>
        <taxon>Bacteria</taxon>
        <taxon>Bacillati</taxon>
        <taxon>Bacillota</taxon>
        <taxon>Clostridia</taxon>
        <taxon>Lachnospirales</taxon>
        <taxon>Lachnospiraceae</taxon>
        <taxon>Lachnospiraceae incertae sedis</taxon>
        <taxon>Candidatus Pullilachnospira</taxon>
    </lineage>
</organism>
<evidence type="ECO:0000313" key="2">
    <source>
        <dbReference type="Proteomes" id="UP000886723"/>
    </source>
</evidence>
<dbReference type="EMBL" id="DVON01000106">
    <property type="protein sequence ID" value="HIV12474.1"/>
    <property type="molecule type" value="Genomic_DNA"/>
</dbReference>
<protein>
    <submittedName>
        <fullName evidence="1">Uncharacterized protein</fullName>
    </submittedName>
</protein>
<reference evidence="1" key="2">
    <citation type="journal article" date="2021" name="PeerJ">
        <title>Extensive microbial diversity within the chicken gut microbiome revealed by metagenomics and culture.</title>
        <authorList>
            <person name="Gilroy R."/>
            <person name="Ravi A."/>
            <person name="Getino M."/>
            <person name="Pursley I."/>
            <person name="Horton D.L."/>
            <person name="Alikhan N.F."/>
            <person name="Baker D."/>
            <person name="Gharbi K."/>
            <person name="Hall N."/>
            <person name="Watson M."/>
            <person name="Adriaenssens E.M."/>
            <person name="Foster-Nyarko E."/>
            <person name="Jarju S."/>
            <person name="Secka A."/>
            <person name="Antonio M."/>
            <person name="Oren A."/>
            <person name="Chaudhuri R.R."/>
            <person name="La Ragione R."/>
            <person name="Hildebrand F."/>
            <person name="Pallen M.J."/>
        </authorList>
    </citation>
    <scope>NUCLEOTIDE SEQUENCE</scope>
    <source>
        <strain evidence="1">ChiBcec2-4451</strain>
    </source>
</reference>